<dbReference type="Gene3D" id="1.10.10.60">
    <property type="entry name" value="Homeodomain-like"/>
    <property type="match status" value="1"/>
</dbReference>
<organism evidence="5 6">
    <name type="scientific">Blautia hominis</name>
    <dbReference type="NCBI Taxonomy" id="2025493"/>
    <lineage>
        <taxon>Bacteria</taxon>
        <taxon>Bacillati</taxon>
        <taxon>Bacillota</taxon>
        <taxon>Clostridia</taxon>
        <taxon>Lachnospirales</taxon>
        <taxon>Lachnospiraceae</taxon>
        <taxon>Blautia</taxon>
    </lineage>
</organism>
<gene>
    <name evidence="5" type="ORF">K040078D81_05310</name>
</gene>
<evidence type="ECO:0000256" key="3">
    <source>
        <dbReference type="ARBA" id="ARBA00023163"/>
    </source>
</evidence>
<protein>
    <submittedName>
        <fullName evidence="5">AraC family transcriptional regulator</fullName>
    </submittedName>
</protein>
<dbReference type="InterPro" id="IPR018060">
    <property type="entry name" value="HTH_AraC"/>
</dbReference>
<evidence type="ECO:0000256" key="1">
    <source>
        <dbReference type="ARBA" id="ARBA00023015"/>
    </source>
</evidence>
<dbReference type="SMART" id="SM00342">
    <property type="entry name" value="HTH_ARAC"/>
    <property type="match status" value="1"/>
</dbReference>
<name>A0ABQ0B4N3_9FIRM</name>
<keyword evidence="3" id="KW-0804">Transcription</keyword>
<dbReference type="EMBL" id="BAABYW010000001">
    <property type="protein sequence ID" value="GAA6406414.1"/>
    <property type="molecule type" value="Genomic_DNA"/>
</dbReference>
<keyword evidence="1" id="KW-0805">Transcription regulation</keyword>
<dbReference type="Pfam" id="PF07883">
    <property type="entry name" value="Cupin_2"/>
    <property type="match status" value="1"/>
</dbReference>
<accession>A0ABQ0B4N3</accession>
<dbReference type="PROSITE" id="PS01124">
    <property type="entry name" value="HTH_ARAC_FAMILY_2"/>
    <property type="match status" value="1"/>
</dbReference>
<dbReference type="Gene3D" id="2.60.120.10">
    <property type="entry name" value="Jelly Rolls"/>
    <property type="match status" value="1"/>
</dbReference>
<feature type="domain" description="HTH araC/xylS-type" evidence="4">
    <location>
        <begin position="239"/>
        <end position="340"/>
    </location>
</feature>
<dbReference type="PANTHER" id="PTHR43280:SF2">
    <property type="entry name" value="HTH-TYPE TRANSCRIPTIONAL REGULATOR EXSA"/>
    <property type="match status" value="1"/>
</dbReference>
<dbReference type="PANTHER" id="PTHR43280">
    <property type="entry name" value="ARAC-FAMILY TRANSCRIPTIONAL REGULATOR"/>
    <property type="match status" value="1"/>
</dbReference>
<keyword evidence="2" id="KW-0238">DNA-binding</keyword>
<dbReference type="SUPFAM" id="SSF46689">
    <property type="entry name" value="Homeodomain-like"/>
    <property type="match status" value="1"/>
</dbReference>
<keyword evidence="6" id="KW-1185">Reference proteome</keyword>
<dbReference type="InterPro" id="IPR013096">
    <property type="entry name" value="Cupin_2"/>
</dbReference>
<dbReference type="InterPro" id="IPR011051">
    <property type="entry name" value="RmlC_Cupin_sf"/>
</dbReference>
<dbReference type="Proteomes" id="UP001600943">
    <property type="component" value="Unassembled WGS sequence"/>
</dbReference>
<evidence type="ECO:0000259" key="4">
    <source>
        <dbReference type="PROSITE" id="PS01124"/>
    </source>
</evidence>
<evidence type="ECO:0000313" key="5">
    <source>
        <dbReference type="EMBL" id="GAA6406414.1"/>
    </source>
</evidence>
<comment type="caution">
    <text evidence="5">The sequence shown here is derived from an EMBL/GenBank/DDBJ whole genome shotgun (WGS) entry which is preliminary data.</text>
</comment>
<evidence type="ECO:0000256" key="2">
    <source>
        <dbReference type="ARBA" id="ARBA00023125"/>
    </source>
</evidence>
<dbReference type="PRINTS" id="PR00032">
    <property type="entry name" value="HTHARAC"/>
</dbReference>
<reference evidence="5 6" key="1">
    <citation type="submission" date="2024-04" db="EMBL/GenBank/DDBJ databases">
        <title>Defined microbial consortia suppress multidrug-resistant proinflammatory Enterobacteriaceae via ecological control.</title>
        <authorList>
            <person name="Furuichi M."/>
            <person name="Kawaguchi T."/>
            <person name="Pust M."/>
            <person name="Yasuma K."/>
            <person name="Plichta D."/>
            <person name="Hasegawa N."/>
            <person name="Ohya T."/>
            <person name="Bhattarai S."/>
            <person name="Sasajima S."/>
            <person name="Aoto Y."/>
            <person name="Tuganbaev T."/>
            <person name="Yaginuma M."/>
            <person name="Ueda M."/>
            <person name="Okahashi N."/>
            <person name="Amafuji K."/>
            <person name="Kiridooshi Y."/>
            <person name="Sugita K."/>
            <person name="Strazar M."/>
            <person name="Skelly A."/>
            <person name="Suda W."/>
            <person name="Hattori M."/>
            <person name="Nakamoto N."/>
            <person name="Caballero S."/>
            <person name="Norman J."/>
            <person name="Olle B."/>
            <person name="Tanoue T."/>
            <person name="Arita M."/>
            <person name="Bucci V."/>
            <person name="Atarashi K."/>
            <person name="Xavier R."/>
            <person name="Honda K."/>
        </authorList>
    </citation>
    <scope>NUCLEOTIDE SEQUENCE [LARGE SCALE GENOMIC DNA]</scope>
    <source>
        <strain evidence="6">k04-0078-D8-1</strain>
    </source>
</reference>
<proteinExistence type="predicted"/>
<sequence length="348" mass="41511">MQSEDMNGSHLILFDESSSVYQYFDINMPYLVIYESLNIGADLMVYQEFSENNRILKERQYTEFTQQSRKLHSHNFYELTFVLSGQLTMRIEDENIIYNQGDCCICNRNIHHMELMEQDTEIVLFLIKEEYIHDAFDTNYYYDRKGRPHSIGTVFDVFFSENKKNPLYDAKVYADYRILYQDSIEPLLKIMNQMITEISGTHSGKSHMMKALLCHFFEMLENDSIYKEEIHWARLSNEEQIIYQITEAYKKKNGIFSRTDIEKITGYNGDYVERIVKRHTGKTLSAYGRDFLIQKTAELLRDTDLSIAEICERQGYSNRYYFNKIFAEKYGMKPSEFRRQCYCSLRVR</sequence>
<dbReference type="Pfam" id="PF12833">
    <property type="entry name" value="HTH_18"/>
    <property type="match status" value="1"/>
</dbReference>
<dbReference type="InterPro" id="IPR014710">
    <property type="entry name" value="RmlC-like_jellyroll"/>
</dbReference>
<evidence type="ECO:0000313" key="6">
    <source>
        <dbReference type="Proteomes" id="UP001600943"/>
    </source>
</evidence>
<dbReference type="SUPFAM" id="SSF51182">
    <property type="entry name" value="RmlC-like cupins"/>
    <property type="match status" value="1"/>
</dbReference>
<dbReference type="InterPro" id="IPR009057">
    <property type="entry name" value="Homeodomain-like_sf"/>
</dbReference>
<dbReference type="InterPro" id="IPR020449">
    <property type="entry name" value="Tscrpt_reg_AraC-type_HTH"/>
</dbReference>